<dbReference type="InterPro" id="IPR029024">
    <property type="entry name" value="TerB-like"/>
</dbReference>
<dbReference type="Gene3D" id="1.10.3680.10">
    <property type="entry name" value="TerB-like"/>
    <property type="match status" value="1"/>
</dbReference>
<reference evidence="2 3" key="1">
    <citation type="submission" date="2019-10" db="EMBL/GenBank/DDBJ databases">
        <title>Pseudopuniceibacterium sp. HQ09 islated from Antarctica.</title>
        <authorList>
            <person name="Liao L."/>
            <person name="Su S."/>
            <person name="Chen B."/>
            <person name="Yu Y."/>
        </authorList>
    </citation>
    <scope>NUCLEOTIDE SEQUENCE [LARGE SCALE GENOMIC DNA]</scope>
    <source>
        <strain evidence="2 3">HQ09</strain>
    </source>
</reference>
<organism evidence="2 3">
    <name type="scientific">Pseudooceanicola spongiae</name>
    <dbReference type="NCBI Taxonomy" id="2613965"/>
    <lineage>
        <taxon>Bacteria</taxon>
        <taxon>Pseudomonadati</taxon>
        <taxon>Pseudomonadota</taxon>
        <taxon>Alphaproteobacteria</taxon>
        <taxon>Rhodobacterales</taxon>
        <taxon>Paracoccaceae</taxon>
        <taxon>Pseudooceanicola</taxon>
    </lineage>
</organism>
<evidence type="ECO:0000313" key="2">
    <source>
        <dbReference type="EMBL" id="QOL80874.1"/>
    </source>
</evidence>
<evidence type="ECO:0000313" key="3">
    <source>
        <dbReference type="Proteomes" id="UP000594118"/>
    </source>
</evidence>
<name>A0A7L9WM11_9RHOB</name>
<dbReference type="InterPro" id="IPR007791">
    <property type="entry name" value="DjlA_N"/>
</dbReference>
<keyword evidence="3" id="KW-1185">Reference proteome</keyword>
<evidence type="ECO:0000259" key="1">
    <source>
        <dbReference type="Pfam" id="PF05099"/>
    </source>
</evidence>
<dbReference type="Pfam" id="PF05099">
    <property type="entry name" value="TerB"/>
    <property type="match status" value="1"/>
</dbReference>
<gene>
    <name evidence="2" type="ORF">F3W81_08650</name>
</gene>
<accession>A0A7L9WM11</accession>
<dbReference type="CDD" id="cd07313">
    <property type="entry name" value="terB_like_2"/>
    <property type="match status" value="1"/>
</dbReference>
<feature type="domain" description="Co-chaperone DjlA N-terminal" evidence="1">
    <location>
        <begin position="23"/>
        <end position="140"/>
    </location>
</feature>
<sequence length="147" mass="16218">MFADFLNRLIAPQPDPLNDGDARLALSALMVRVARSDGVYDKAERSMIARLLSQRYALSTQECEALLQDAETLETQAPDTVRFTRAIKDAVPYENRLSVVESLWKVVLVDGEREAEEDAVLRLVSNLLGISDPESARARQAAQSDAG</sequence>
<protein>
    <submittedName>
        <fullName evidence="2">TerB family tellurite resistance protein</fullName>
    </submittedName>
</protein>
<dbReference type="SUPFAM" id="SSF158682">
    <property type="entry name" value="TerB-like"/>
    <property type="match status" value="1"/>
</dbReference>
<proteinExistence type="predicted"/>
<dbReference type="AlphaFoldDB" id="A0A7L9WM11"/>
<dbReference type="KEGG" id="pshq:F3W81_08650"/>
<dbReference type="RefSeq" id="WP_193083191.1">
    <property type="nucleotide sequence ID" value="NZ_CP045201.1"/>
</dbReference>
<dbReference type="Proteomes" id="UP000594118">
    <property type="component" value="Chromosome"/>
</dbReference>
<dbReference type="EMBL" id="CP045201">
    <property type="protein sequence ID" value="QOL80874.1"/>
    <property type="molecule type" value="Genomic_DNA"/>
</dbReference>